<dbReference type="GO" id="GO:0103118">
    <property type="term" value="F:UDP-3-O-[(3R)-3-hydroxyacyl]-glucosamine N-acyltransferase activity"/>
    <property type="evidence" value="ECO:0007669"/>
    <property type="project" value="UniProtKB-EC"/>
</dbReference>
<comment type="similarity">
    <text evidence="7">Belongs to the transferase hexapeptide repeat family. LpxD subfamily.</text>
</comment>
<keyword evidence="6 7" id="KW-0012">Acyltransferase</keyword>
<dbReference type="PANTHER" id="PTHR43378">
    <property type="entry name" value="UDP-3-O-ACYLGLUCOSAMINE N-ACYLTRANSFERASE"/>
    <property type="match status" value="1"/>
</dbReference>
<dbReference type="Gene3D" id="2.160.10.10">
    <property type="entry name" value="Hexapeptide repeat proteins"/>
    <property type="match status" value="1"/>
</dbReference>
<comment type="subunit">
    <text evidence="7">Homotrimer.</text>
</comment>
<feature type="active site" description="Proton acceptor" evidence="7">
    <location>
        <position position="238"/>
    </location>
</feature>
<dbReference type="PANTHER" id="PTHR43378:SF2">
    <property type="entry name" value="UDP-3-O-ACYLGLUCOSAMINE N-ACYLTRANSFERASE 1, MITOCHONDRIAL-RELATED"/>
    <property type="match status" value="1"/>
</dbReference>
<keyword evidence="10" id="KW-1185">Reference proteome</keyword>
<evidence type="ECO:0000256" key="4">
    <source>
        <dbReference type="ARBA" id="ARBA00022737"/>
    </source>
</evidence>
<evidence type="ECO:0000256" key="6">
    <source>
        <dbReference type="ARBA" id="ARBA00023315"/>
    </source>
</evidence>
<evidence type="ECO:0000256" key="1">
    <source>
        <dbReference type="ARBA" id="ARBA00022516"/>
    </source>
</evidence>
<dbReference type="GO" id="GO:0016020">
    <property type="term" value="C:membrane"/>
    <property type="evidence" value="ECO:0007669"/>
    <property type="project" value="GOC"/>
</dbReference>
<dbReference type="UniPathway" id="UPA00973"/>
<proteinExistence type="inferred from homology"/>
<evidence type="ECO:0000256" key="2">
    <source>
        <dbReference type="ARBA" id="ARBA00022556"/>
    </source>
</evidence>
<feature type="domain" description="UDP-3-O-[3-hydroxymyristoyl] glucosamine N-acyltransferase non-repeat region" evidence="8">
    <location>
        <begin position="21"/>
        <end position="87"/>
    </location>
</feature>
<dbReference type="InterPro" id="IPR001451">
    <property type="entry name" value="Hexapep"/>
</dbReference>
<reference evidence="9 10" key="1">
    <citation type="submission" date="2018-05" db="EMBL/GenBank/DDBJ databases">
        <title>Abyssibacter profundi OUC007T gen. nov., sp. nov, a marine bacterium isolated from seawater of the Mariana Trench.</title>
        <authorList>
            <person name="Zhou S."/>
        </authorList>
    </citation>
    <scope>NUCLEOTIDE SEQUENCE [LARGE SCALE GENOMIC DNA]</scope>
    <source>
        <strain evidence="9 10">OUC007</strain>
    </source>
</reference>
<dbReference type="InterPro" id="IPR011004">
    <property type="entry name" value="Trimer_LpxA-like_sf"/>
</dbReference>
<name>A0A383XQ32_9GAMM</name>
<dbReference type="HAMAP" id="MF_00523">
    <property type="entry name" value="LpxD"/>
    <property type="match status" value="1"/>
</dbReference>
<comment type="catalytic activity">
    <reaction evidence="7">
        <text>a UDP-3-O-[(3R)-3-hydroxyacyl]-alpha-D-glucosamine + a (3R)-hydroxyacyl-[ACP] = a UDP-2-N,3-O-bis[(3R)-3-hydroxyacyl]-alpha-D-glucosamine + holo-[ACP] + H(+)</text>
        <dbReference type="Rhea" id="RHEA:53836"/>
        <dbReference type="Rhea" id="RHEA-COMP:9685"/>
        <dbReference type="Rhea" id="RHEA-COMP:9945"/>
        <dbReference type="ChEBI" id="CHEBI:15378"/>
        <dbReference type="ChEBI" id="CHEBI:64479"/>
        <dbReference type="ChEBI" id="CHEBI:78827"/>
        <dbReference type="ChEBI" id="CHEBI:137740"/>
        <dbReference type="ChEBI" id="CHEBI:137748"/>
        <dbReference type="EC" id="2.3.1.191"/>
    </reaction>
</comment>
<dbReference type="InterPro" id="IPR007691">
    <property type="entry name" value="LpxD"/>
</dbReference>
<evidence type="ECO:0000256" key="7">
    <source>
        <dbReference type="HAMAP-Rule" id="MF_00523"/>
    </source>
</evidence>
<dbReference type="NCBIfam" id="NF002060">
    <property type="entry name" value="PRK00892.1"/>
    <property type="match status" value="1"/>
</dbReference>
<gene>
    <name evidence="7 9" type="primary">lpxD</name>
    <name evidence="9" type="ORF">DEH80_16085</name>
</gene>
<keyword evidence="5 7" id="KW-0443">Lipid metabolism</keyword>
<dbReference type="OrthoDB" id="9784739at2"/>
<protein>
    <recommendedName>
        <fullName evidence="7">UDP-3-O-acylglucosamine N-acyltransferase</fullName>
        <ecNumber evidence="7">2.3.1.191</ecNumber>
    </recommendedName>
</protein>
<evidence type="ECO:0000256" key="5">
    <source>
        <dbReference type="ARBA" id="ARBA00023098"/>
    </source>
</evidence>
<dbReference type="Gene3D" id="1.20.5.170">
    <property type="match status" value="1"/>
</dbReference>
<keyword evidence="3 7" id="KW-0808">Transferase</keyword>
<dbReference type="InterPro" id="IPR020573">
    <property type="entry name" value="UDP_GlcNAc_AcTrfase_non-rep"/>
</dbReference>
<comment type="pathway">
    <text evidence="7">Bacterial outer membrane biogenesis; LPS lipid A biosynthesis.</text>
</comment>
<dbReference type="Proteomes" id="UP000251800">
    <property type="component" value="Unassembled WGS sequence"/>
</dbReference>
<keyword evidence="1 7" id="KW-0444">Lipid biosynthesis</keyword>
<dbReference type="Pfam" id="PF00132">
    <property type="entry name" value="Hexapep"/>
    <property type="match status" value="2"/>
</dbReference>
<evidence type="ECO:0000256" key="3">
    <source>
        <dbReference type="ARBA" id="ARBA00022679"/>
    </source>
</evidence>
<evidence type="ECO:0000313" key="10">
    <source>
        <dbReference type="Proteomes" id="UP000251800"/>
    </source>
</evidence>
<dbReference type="GO" id="GO:0009245">
    <property type="term" value="P:lipid A biosynthetic process"/>
    <property type="evidence" value="ECO:0007669"/>
    <property type="project" value="UniProtKB-UniRule"/>
</dbReference>
<accession>A0A383XQ32</accession>
<evidence type="ECO:0000259" key="8">
    <source>
        <dbReference type="Pfam" id="PF04613"/>
    </source>
</evidence>
<dbReference type="NCBIfam" id="TIGR01853">
    <property type="entry name" value="lipid_A_lpxD"/>
    <property type="match status" value="1"/>
</dbReference>
<comment type="function">
    <text evidence="7">Catalyzes the N-acylation of UDP-3-O-acylglucosamine using 3-hydroxyacyl-ACP as the acyl donor. Is involved in the biosynthesis of lipid A, a phosphorylated glycolipid that anchors the lipopolysaccharide to the outer membrane of the cell.</text>
</comment>
<dbReference type="Gene3D" id="3.40.1390.10">
    <property type="entry name" value="MurE/MurF, N-terminal domain"/>
    <property type="match status" value="1"/>
</dbReference>
<dbReference type="EMBL" id="QEQK01000019">
    <property type="protein sequence ID" value="PWN54736.1"/>
    <property type="molecule type" value="Genomic_DNA"/>
</dbReference>
<dbReference type="PROSITE" id="PS00101">
    <property type="entry name" value="HEXAPEP_TRANSFERASES"/>
    <property type="match status" value="2"/>
</dbReference>
<comment type="caution">
    <text evidence="9">The sequence shown here is derived from an EMBL/GenBank/DDBJ whole genome shotgun (WGS) entry which is preliminary data.</text>
</comment>
<dbReference type="AlphaFoldDB" id="A0A383XQ32"/>
<keyword evidence="4 7" id="KW-0677">Repeat</keyword>
<dbReference type="RefSeq" id="WP_109721544.1">
    <property type="nucleotide sequence ID" value="NZ_QEQK01000019.1"/>
</dbReference>
<sequence>MAVRLRTLAERYGLELVGDGDVEIDGVCTLANGRAGGISFLANPHYRRHLSQTAASAVIVAEADASDLSTPGLVAQDPYVAYARVAAEFVPAPDAQGSIHARAVIDEGASLGAGVSVAAGAVVAAGARLGDGVSVGANAVIGRDVSIGAQTQLGPNVTLEEGVVIGARCRLHPGVVVGSRGFGLAMDAGRWIEVPQLGTVRVGDDVEIGANTTIDRGAVEDTVIGDDVKIDNLVQIAHNVRIGDHSALAAKVGIAGSSTIGSYCMLGGAVGVAGHLEITDKVMITGMTLVTRSIREPGTYSSGWPVATSGEWRKQVARLRRLGKLEDRVKQLESGA</sequence>
<dbReference type="SUPFAM" id="SSF51161">
    <property type="entry name" value="Trimeric LpxA-like enzymes"/>
    <property type="match status" value="1"/>
</dbReference>
<dbReference type="EC" id="2.3.1.191" evidence="7"/>
<dbReference type="InterPro" id="IPR018357">
    <property type="entry name" value="Hexapep_transf_CS"/>
</dbReference>
<dbReference type="CDD" id="cd03352">
    <property type="entry name" value="LbH_LpxD"/>
    <property type="match status" value="1"/>
</dbReference>
<dbReference type="Pfam" id="PF04613">
    <property type="entry name" value="LpxD"/>
    <property type="match status" value="1"/>
</dbReference>
<keyword evidence="2 7" id="KW-0441">Lipid A biosynthesis</keyword>
<dbReference type="GO" id="GO:0016410">
    <property type="term" value="F:N-acyltransferase activity"/>
    <property type="evidence" value="ECO:0007669"/>
    <property type="project" value="InterPro"/>
</dbReference>
<organism evidence="9 10">
    <name type="scientific">Abyssibacter profundi</name>
    <dbReference type="NCBI Taxonomy" id="2182787"/>
    <lineage>
        <taxon>Bacteria</taxon>
        <taxon>Pseudomonadati</taxon>
        <taxon>Pseudomonadota</taxon>
        <taxon>Gammaproteobacteria</taxon>
        <taxon>Chromatiales</taxon>
        <taxon>Oceanococcaceae</taxon>
        <taxon>Abyssibacter</taxon>
    </lineage>
</organism>
<evidence type="ECO:0000313" key="9">
    <source>
        <dbReference type="EMBL" id="PWN54736.1"/>
    </source>
</evidence>